<evidence type="ECO:0000256" key="1">
    <source>
        <dbReference type="SAM" id="Phobius"/>
    </source>
</evidence>
<dbReference type="OrthoDB" id="5891264at2"/>
<keyword evidence="1" id="KW-1133">Transmembrane helix</keyword>
<dbReference type="EMBL" id="FUXU01000143">
    <property type="protein sequence ID" value="SKA71313.1"/>
    <property type="molecule type" value="Genomic_DNA"/>
</dbReference>
<organism evidence="2 3">
    <name type="scientific">Enterovibrio nigricans DSM 22720</name>
    <dbReference type="NCBI Taxonomy" id="1121868"/>
    <lineage>
        <taxon>Bacteria</taxon>
        <taxon>Pseudomonadati</taxon>
        <taxon>Pseudomonadota</taxon>
        <taxon>Gammaproteobacteria</taxon>
        <taxon>Vibrionales</taxon>
        <taxon>Vibrionaceae</taxon>
        <taxon>Enterovibrio</taxon>
    </lineage>
</organism>
<feature type="transmembrane region" description="Helical" evidence="1">
    <location>
        <begin position="56"/>
        <end position="77"/>
    </location>
</feature>
<dbReference type="AlphaFoldDB" id="A0A1T4W242"/>
<gene>
    <name evidence="2" type="ORF">SAMN02745132_04674</name>
</gene>
<accession>A0A1T4W242</accession>
<reference evidence="3" key="1">
    <citation type="submission" date="2017-02" db="EMBL/GenBank/DDBJ databases">
        <authorList>
            <person name="Varghese N."/>
            <person name="Submissions S."/>
        </authorList>
    </citation>
    <scope>NUCLEOTIDE SEQUENCE [LARGE SCALE GENOMIC DNA]</scope>
    <source>
        <strain evidence="3">DSM 22720</strain>
    </source>
</reference>
<evidence type="ECO:0000313" key="2">
    <source>
        <dbReference type="EMBL" id="SKA71313.1"/>
    </source>
</evidence>
<sequence length="92" mass="10921">MTDWLIKRWARIRDKGQLRYVALTSLLLSLAQILGRFIGAYWSNAGVWQESHMEELVLHAIFVLLITPVLAVMFWYLEEAWYQKALKRKAKR</sequence>
<keyword evidence="1" id="KW-0812">Transmembrane</keyword>
<dbReference type="Proteomes" id="UP000190162">
    <property type="component" value="Unassembled WGS sequence"/>
</dbReference>
<keyword evidence="3" id="KW-1185">Reference proteome</keyword>
<feature type="transmembrane region" description="Helical" evidence="1">
    <location>
        <begin position="20"/>
        <end position="44"/>
    </location>
</feature>
<dbReference type="RefSeq" id="WP_078754674.1">
    <property type="nucleotide sequence ID" value="NZ_FUXU01000143.1"/>
</dbReference>
<evidence type="ECO:0000313" key="3">
    <source>
        <dbReference type="Proteomes" id="UP000190162"/>
    </source>
</evidence>
<keyword evidence="1" id="KW-0472">Membrane</keyword>
<name>A0A1T4W242_9GAMM</name>
<protein>
    <submittedName>
        <fullName evidence="2">Uncharacterized protein</fullName>
    </submittedName>
</protein>
<proteinExistence type="predicted"/>